<proteinExistence type="inferred from homology"/>
<evidence type="ECO:0000256" key="3">
    <source>
        <dbReference type="SAM" id="Phobius"/>
    </source>
</evidence>
<feature type="region of interest" description="Disordered" evidence="2">
    <location>
        <begin position="325"/>
        <end position="363"/>
    </location>
</feature>
<feature type="domain" description="Cell envelope-related transcriptional attenuator" evidence="4">
    <location>
        <begin position="79"/>
        <end position="231"/>
    </location>
</feature>
<dbReference type="InterPro" id="IPR050922">
    <property type="entry name" value="LytR/CpsA/Psr_CW_biosynth"/>
</dbReference>
<feature type="compositionally biased region" description="Polar residues" evidence="2">
    <location>
        <begin position="331"/>
        <end position="340"/>
    </location>
</feature>
<gene>
    <name evidence="5" type="ORF">C8J48_2169</name>
</gene>
<comment type="caution">
    <text evidence="5">The sequence shown here is derived from an EMBL/GenBank/DDBJ whole genome shotgun (WGS) entry which is preliminary data.</text>
</comment>
<evidence type="ECO:0000313" key="6">
    <source>
        <dbReference type="Proteomes" id="UP000241639"/>
    </source>
</evidence>
<evidence type="ECO:0000313" key="5">
    <source>
        <dbReference type="EMBL" id="PTM59545.1"/>
    </source>
</evidence>
<dbReference type="NCBIfam" id="TIGR00350">
    <property type="entry name" value="lytR_cpsA_psr"/>
    <property type="match status" value="1"/>
</dbReference>
<evidence type="ECO:0000259" key="4">
    <source>
        <dbReference type="Pfam" id="PF03816"/>
    </source>
</evidence>
<dbReference type="InterPro" id="IPR004474">
    <property type="entry name" value="LytR_CpsA_psr"/>
</dbReference>
<dbReference type="PROSITE" id="PS51257">
    <property type="entry name" value="PROKAR_LIPOPROTEIN"/>
    <property type="match status" value="1"/>
</dbReference>
<dbReference type="OrthoDB" id="27330at2"/>
<dbReference type="PANTHER" id="PTHR33392">
    <property type="entry name" value="POLYISOPRENYL-TEICHOIC ACID--PEPTIDOGLYCAN TEICHOIC ACID TRANSFERASE TAGU"/>
    <property type="match status" value="1"/>
</dbReference>
<dbReference type="EMBL" id="PZZP01000001">
    <property type="protein sequence ID" value="PTM59545.1"/>
    <property type="molecule type" value="Genomic_DNA"/>
</dbReference>
<keyword evidence="3" id="KW-1133">Transmembrane helix</keyword>
<keyword evidence="3" id="KW-0812">Transmembrane</keyword>
<comment type="similarity">
    <text evidence="1">Belongs to the LytR/CpsA/Psr (LCP) family.</text>
</comment>
<feature type="transmembrane region" description="Helical" evidence="3">
    <location>
        <begin position="12"/>
        <end position="36"/>
    </location>
</feature>
<keyword evidence="6" id="KW-1185">Reference proteome</keyword>
<organism evidence="5 6">
    <name type="scientific">Desmospora activa DSM 45169</name>
    <dbReference type="NCBI Taxonomy" id="1121389"/>
    <lineage>
        <taxon>Bacteria</taxon>
        <taxon>Bacillati</taxon>
        <taxon>Bacillota</taxon>
        <taxon>Bacilli</taxon>
        <taxon>Bacillales</taxon>
        <taxon>Thermoactinomycetaceae</taxon>
        <taxon>Desmospora</taxon>
    </lineage>
</organism>
<sequence length="363" mass="41195">MSRVQKHKKKKPWLRVLLICFTIILIGSGCIVYQLWGAFDQSFDPLERDKSTKREQVATMDEPFTVLLIGADGDDQNWRADTLMLAAINPKENTMFMYSIPRDSYAEMANSNGVKTKINAAPYYGVRAGVDPETNLVETVEDYLNVPVDYFVKLNFQGFIDVVDAIGGVEVDVPFSFDMRLFNKWYSFQEGPAHLDGHEALAYVRMRKSDPRGDAGRNDRQREVVQNLLSQGVSFNSVNKINDVLQAVGNNLGHNMQVNEMYKMQSLYRNVPKDQVETLQDNGYDSKDNPQGIWYHYISDEERLRLSHILQRQLDLPLQTLDGQEFMGQSPADQGENTPAENEGSPQLEVAPEEGNIDNQTTP</sequence>
<dbReference type="Proteomes" id="UP000241639">
    <property type="component" value="Unassembled WGS sequence"/>
</dbReference>
<dbReference type="Pfam" id="PF03816">
    <property type="entry name" value="LytR_cpsA_psr"/>
    <property type="match status" value="1"/>
</dbReference>
<accession>A0A2T4ZCD1</accession>
<dbReference type="RefSeq" id="WP_107726618.1">
    <property type="nucleotide sequence ID" value="NZ_PZZP01000001.1"/>
</dbReference>
<dbReference type="AlphaFoldDB" id="A0A2T4ZCD1"/>
<protein>
    <submittedName>
        <fullName evidence="5">LytR family transcriptional attenuator</fullName>
    </submittedName>
</protein>
<reference evidence="5 6" key="1">
    <citation type="submission" date="2018-04" db="EMBL/GenBank/DDBJ databases">
        <title>Genomic Encyclopedia of Archaeal and Bacterial Type Strains, Phase II (KMG-II): from individual species to whole genera.</title>
        <authorList>
            <person name="Goeker M."/>
        </authorList>
    </citation>
    <scope>NUCLEOTIDE SEQUENCE [LARGE SCALE GENOMIC DNA]</scope>
    <source>
        <strain evidence="5 6">DSM 45169</strain>
    </source>
</reference>
<evidence type="ECO:0000256" key="1">
    <source>
        <dbReference type="ARBA" id="ARBA00006068"/>
    </source>
</evidence>
<dbReference type="Gene3D" id="3.40.630.190">
    <property type="entry name" value="LCP protein"/>
    <property type="match status" value="1"/>
</dbReference>
<evidence type="ECO:0000256" key="2">
    <source>
        <dbReference type="SAM" id="MobiDB-lite"/>
    </source>
</evidence>
<name>A0A2T4ZCD1_9BACL</name>
<keyword evidence="3" id="KW-0472">Membrane</keyword>
<dbReference type="PANTHER" id="PTHR33392:SF6">
    <property type="entry name" value="POLYISOPRENYL-TEICHOIC ACID--PEPTIDOGLYCAN TEICHOIC ACID TRANSFERASE TAGU"/>
    <property type="match status" value="1"/>
</dbReference>